<evidence type="ECO:0000259" key="2">
    <source>
        <dbReference type="PROSITE" id="PS51387"/>
    </source>
</evidence>
<dbReference type="SUPFAM" id="SSF56176">
    <property type="entry name" value="FAD-binding/transporter-associated domain-like"/>
    <property type="match status" value="1"/>
</dbReference>
<dbReference type="PANTHER" id="PTHR42659">
    <property type="entry name" value="XANTHINE DEHYDROGENASE SUBUNIT C-RELATED"/>
    <property type="match status" value="1"/>
</dbReference>
<dbReference type="SUPFAM" id="SSF55447">
    <property type="entry name" value="CO dehydrogenase flavoprotein C-terminal domain-like"/>
    <property type="match status" value="1"/>
</dbReference>
<evidence type="ECO:0000256" key="1">
    <source>
        <dbReference type="ARBA" id="ARBA00022827"/>
    </source>
</evidence>
<dbReference type="SMART" id="SM01092">
    <property type="entry name" value="CO_deh_flav_C"/>
    <property type="match status" value="1"/>
</dbReference>
<dbReference type="InterPro" id="IPR036683">
    <property type="entry name" value="CO_DH_flav_C_dom_sf"/>
</dbReference>
<dbReference type="RefSeq" id="WP_182463098.1">
    <property type="nucleotide sequence ID" value="NZ_CP059732.1"/>
</dbReference>
<dbReference type="InterPro" id="IPR016166">
    <property type="entry name" value="FAD-bd_PCMH"/>
</dbReference>
<dbReference type="EMBL" id="CP059732">
    <property type="protein sequence ID" value="QMW05718.1"/>
    <property type="molecule type" value="Genomic_DNA"/>
</dbReference>
<dbReference type="KEGG" id="sfol:H3H32_12915"/>
<dbReference type="Gene3D" id="3.30.43.10">
    <property type="entry name" value="Uridine Diphospho-n-acetylenolpyruvylglucosamine Reductase, domain 2"/>
    <property type="match status" value="1"/>
</dbReference>
<protein>
    <submittedName>
        <fullName evidence="3">Xanthine dehydrogenase family protein subunit M</fullName>
    </submittedName>
</protein>
<dbReference type="GO" id="GO:0016491">
    <property type="term" value="F:oxidoreductase activity"/>
    <property type="evidence" value="ECO:0007669"/>
    <property type="project" value="InterPro"/>
</dbReference>
<dbReference type="PANTHER" id="PTHR42659:SF1">
    <property type="entry name" value="OXIDOREDUCTASE"/>
    <property type="match status" value="1"/>
</dbReference>
<dbReference type="AlphaFoldDB" id="A0A7G5H3M6"/>
<dbReference type="InterPro" id="IPR002346">
    <property type="entry name" value="Mopterin_DH_FAD-bd"/>
</dbReference>
<dbReference type="InterPro" id="IPR016167">
    <property type="entry name" value="FAD-bd_PCMH_sub1"/>
</dbReference>
<keyword evidence="1" id="KW-0285">Flavoprotein</keyword>
<dbReference type="GO" id="GO:0071949">
    <property type="term" value="F:FAD binding"/>
    <property type="evidence" value="ECO:0007669"/>
    <property type="project" value="InterPro"/>
</dbReference>
<dbReference type="Gene3D" id="3.30.390.50">
    <property type="entry name" value="CO dehydrogenase flavoprotein, C-terminal domain"/>
    <property type="match status" value="1"/>
</dbReference>
<dbReference type="Proteomes" id="UP000515369">
    <property type="component" value="Chromosome"/>
</dbReference>
<sequence length="336" mass="36294">MTSFDYIRADGVADAVDGRASALTTKFIAGGTNLIDLMKENVERPTRLIDINRLPLATITETEDGGLRLGALMTNADTAYDPKVSERYPLLTQAILAGASAQLRNMATDGGNLMQRTRCYYFYDVATPCNKREPGSGCSALVGFNRIHAILGTEAVDRSIHCIATHPSDMCVALAALGATVRVTGLYGDRTIPFAEFHRLPGNTPHIDNTLQDDELITAIDLPAKGFSTNYAYIKLRDRTSYAFALVSVAAALDMENGRIADARIALGGVSHKPWRRPEIEAILAGREPSKDNFQLVADGLLEGAQGFGHNTFKIELAKRAIVRALSQAAKLKPAS</sequence>
<dbReference type="InterPro" id="IPR016169">
    <property type="entry name" value="FAD-bd_PCMH_sub2"/>
</dbReference>
<dbReference type="PROSITE" id="PS51387">
    <property type="entry name" value="FAD_PCMH"/>
    <property type="match status" value="1"/>
</dbReference>
<evidence type="ECO:0000313" key="3">
    <source>
        <dbReference type="EMBL" id="QMW05718.1"/>
    </source>
</evidence>
<gene>
    <name evidence="3" type="ORF">H3H32_12915</name>
</gene>
<dbReference type="InterPro" id="IPR036318">
    <property type="entry name" value="FAD-bd_PCMH-like_sf"/>
</dbReference>
<dbReference type="Pfam" id="PF00941">
    <property type="entry name" value="FAD_binding_5"/>
    <property type="match status" value="1"/>
</dbReference>
<keyword evidence="1" id="KW-0274">FAD</keyword>
<organism evidence="3 4">
    <name type="scientific">Spirosoma foliorum</name>
    <dbReference type="NCBI Taxonomy" id="2710596"/>
    <lineage>
        <taxon>Bacteria</taxon>
        <taxon>Pseudomonadati</taxon>
        <taxon>Bacteroidota</taxon>
        <taxon>Cytophagia</taxon>
        <taxon>Cytophagales</taxon>
        <taxon>Cytophagaceae</taxon>
        <taxon>Spirosoma</taxon>
    </lineage>
</organism>
<dbReference type="InterPro" id="IPR005107">
    <property type="entry name" value="CO_DH_flav_C"/>
</dbReference>
<name>A0A7G5H3M6_9BACT</name>
<dbReference type="InterPro" id="IPR051312">
    <property type="entry name" value="Diverse_Substr_Oxidored"/>
</dbReference>
<dbReference type="Gene3D" id="3.30.465.10">
    <property type="match status" value="2"/>
</dbReference>
<feature type="domain" description="FAD-binding PCMH-type" evidence="2">
    <location>
        <begin position="1"/>
        <end position="227"/>
    </location>
</feature>
<dbReference type="Pfam" id="PF03450">
    <property type="entry name" value="CO_deh_flav_C"/>
    <property type="match status" value="1"/>
</dbReference>
<proteinExistence type="predicted"/>
<keyword evidence="4" id="KW-1185">Reference proteome</keyword>
<reference evidence="3 4" key="1">
    <citation type="submission" date="2020-07" db="EMBL/GenBank/DDBJ databases">
        <title>Spirosoma foliorum sp. nov., isolated from the leaves on the Nejang mountain Korea, Republic of.</title>
        <authorList>
            <person name="Ho H."/>
            <person name="Lee Y.-J."/>
            <person name="Nurcahyanto D.-A."/>
            <person name="Kim S.-G."/>
        </authorList>
    </citation>
    <scope>NUCLEOTIDE SEQUENCE [LARGE SCALE GENOMIC DNA]</scope>
    <source>
        <strain evidence="3 4">PL0136</strain>
    </source>
</reference>
<accession>A0A7G5H3M6</accession>
<evidence type="ECO:0000313" key="4">
    <source>
        <dbReference type="Proteomes" id="UP000515369"/>
    </source>
</evidence>